<reference evidence="2 3" key="1">
    <citation type="submission" date="2018-07" db="EMBL/GenBank/DDBJ databases">
        <title>Chitinophaga K2CV101002-2 sp. nov., isolated from a monsoon evergreen broad-leaved forest soil.</title>
        <authorList>
            <person name="Lv Y."/>
        </authorList>
    </citation>
    <scope>NUCLEOTIDE SEQUENCE [LARGE SCALE GENOMIC DNA]</scope>
    <source>
        <strain evidence="2 3">GDMCC 1.1288</strain>
    </source>
</reference>
<dbReference type="EMBL" id="QPMM01000002">
    <property type="protein sequence ID" value="RFS24985.1"/>
    <property type="molecule type" value="Genomic_DNA"/>
</dbReference>
<keyword evidence="1" id="KW-0812">Transmembrane</keyword>
<evidence type="ECO:0000313" key="2">
    <source>
        <dbReference type="EMBL" id="RFS24985.1"/>
    </source>
</evidence>
<dbReference type="InterPro" id="IPR025519">
    <property type="entry name" value="DUF4407"/>
</dbReference>
<proteinExistence type="predicted"/>
<feature type="transmembrane region" description="Helical" evidence="1">
    <location>
        <begin position="106"/>
        <end position="129"/>
    </location>
</feature>
<dbReference type="Pfam" id="PF14362">
    <property type="entry name" value="DUF4407"/>
    <property type="match status" value="1"/>
</dbReference>
<comment type="caution">
    <text evidence="2">The sequence shown here is derived from an EMBL/GenBank/DDBJ whole genome shotgun (WGS) entry which is preliminary data.</text>
</comment>
<dbReference type="RefSeq" id="WP_116974979.1">
    <property type="nucleotide sequence ID" value="NZ_QPMM01000002.1"/>
</dbReference>
<dbReference type="AlphaFoldDB" id="A0A3E1YEL3"/>
<dbReference type="Proteomes" id="UP000260644">
    <property type="component" value="Unassembled WGS sequence"/>
</dbReference>
<name>A0A3E1YEL3_9BACT</name>
<evidence type="ECO:0000256" key="1">
    <source>
        <dbReference type="SAM" id="Phobius"/>
    </source>
</evidence>
<organism evidence="2 3">
    <name type="scientific">Chitinophaga silvatica</name>
    <dbReference type="NCBI Taxonomy" id="2282649"/>
    <lineage>
        <taxon>Bacteria</taxon>
        <taxon>Pseudomonadati</taxon>
        <taxon>Bacteroidota</taxon>
        <taxon>Chitinophagia</taxon>
        <taxon>Chitinophagales</taxon>
        <taxon>Chitinophagaceae</taxon>
        <taxon>Chitinophaga</taxon>
    </lineage>
</organism>
<keyword evidence="1" id="KW-0472">Membrane</keyword>
<evidence type="ECO:0000313" key="3">
    <source>
        <dbReference type="Proteomes" id="UP000260644"/>
    </source>
</evidence>
<sequence>MLKKEEQPSASPDGMTRFLWWLAAADIDILNECRTEKERFRIIGISVLVTWIFATLAWGYFFSTILNDDLAIGLLALFFGFAILSIDRTLIAAMSRAQGGIKIMPLIFRLVLAITIGLFVSQPVVLMLFKKDINAQLELSRQTKLDAYRQQLTKLNAIELGKYTQGITEGKQKLADKSEELKVYREAYIHETDGTGGSGRIGESAIAKVKKMAYLKSEEELQAMERSWAPKQRELETQINRLHGEDSLKEAIYLGTLTNGFLAQIEALNELTDTHPPVQQRYRLIVFIIVLIEVMPLLSKVLMPRGEYDEKLAAATTQGAISAQLEADKGEALQQHYQEAALASDKETIDQLFAASSDMRKEQVDELVKEWRNKDDNQYRRFWQQAKKLLIGKM</sequence>
<feature type="transmembrane region" description="Helical" evidence="1">
    <location>
        <begin position="74"/>
        <end position="94"/>
    </location>
</feature>
<keyword evidence="3" id="KW-1185">Reference proteome</keyword>
<accession>A0A3E1YEL3</accession>
<gene>
    <name evidence="2" type="ORF">DVR12_07305</name>
</gene>
<feature type="transmembrane region" description="Helical" evidence="1">
    <location>
        <begin position="42"/>
        <end position="62"/>
    </location>
</feature>
<dbReference type="OrthoDB" id="646640at2"/>
<keyword evidence="1" id="KW-1133">Transmembrane helix</keyword>
<protein>
    <submittedName>
        <fullName evidence="2">DUF4407 domain-containing protein</fullName>
    </submittedName>
</protein>